<dbReference type="NCBIfam" id="TIGR01409">
    <property type="entry name" value="TAT_signal_seq"/>
    <property type="match status" value="1"/>
</dbReference>
<comment type="caution">
    <text evidence="2">The sequence shown here is derived from an EMBL/GenBank/DDBJ whole genome shotgun (WGS) entry which is preliminary data.</text>
</comment>
<feature type="chain" id="PRO_5015758707" description="DUF3500 domain-containing protein" evidence="1">
    <location>
        <begin position="36"/>
        <end position="340"/>
    </location>
</feature>
<keyword evidence="1" id="KW-0732">Signal</keyword>
<dbReference type="OrthoDB" id="240568at2"/>
<dbReference type="InterPro" id="IPR021889">
    <property type="entry name" value="DUF3500"/>
</dbReference>
<dbReference type="AlphaFoldDB" id="A0A2S8FQX7"/>
<dbReference type="EMBL" id="PUHY01000010">
    <property type="protein sequence ID" value="PQO34583.1"/>
    <property type="molecule type" value="Genomic_DNA"/>
</dbReference>
<dbReference type="Pfam" id="PF12006">
    <property type="entry name" value="DUF3500"/>
    <property type="match status" value="1"/>
</dbReference>
<evidence type="ECO:0008006" key="4">
    <source>
        <dbReference type="Google" id="ProtNLM"/>
    </source>
</evidence>
<protein>
    <recommendedName>
        <fullName evidence="4">DUF3500 domain-containing protein</fullName>
    </recommendedName>
</protein>
<proteinExistence type="predicted"/>
<dbReference type="InterPro" id="IPR019546">
    <property type="entry name" value="TAT_signal_bac_arc"/>
</dbReference>
<reference evidence="2 3" key="1">
    <citation type="submission" date="2018-02" db="EMBL/GenBank/DDBJ databases">
        <title>Comparative genomes isolates from brazilian mangrove.</title>
        <authorList>
            <person name="Araujo J.E."/>
            <person name="Taketani R.G."/>
            <person name="Silva M.C.P."/>
            <person name="Loureco M.V."/>
            <person name="Andreote F.D."/>
        </authorList>
    </citation>
    <scope>NUCLEOTIDE SEQUENCE [LARGE SCALE GENOMIC DNA]</scope>
    <source>
        <strain evidence="2 3">Hex-1 MGV</strain>
    </source>
</reference>
<feature type="signal peptide" evidence="1">
    <location>
        <begin position="1"/>
        <end position="35"/>
    </location>
</feature>
<dbReference type="RefSeq" id="WP_105330314.1">
    <property type="nucleotide sequence ID" value="NZ_PUHY01000010.1"/>
</dbReference>
<evidence type="ECO:0000313" key="3">
    <source>
        <dbReference type="Proteomes" id="UP000238322"/>
    </source>
</evidence>
<dbReference type="PROSITE" id="PS51318">
    <property type="entry name" value="TAT"/>
    <property type="match status" value="1"/>
</dbReference>
<organism evidence="2 3">
    <name type="scientific">Blastopirellula marina</name>
    <dbReference type="NCBI Taxonomy" id="124"/>
    <lineage>
        <taxon>Bacteria</taxon>
        <taxon>Pseudomonadati</taxon>
        <taxon>Planctomycetota</taxon>
        <taxon>Planctomycetia</taxon>
        <taxon>Pirellulales</taxon>
        <taxon>Pirellulaceae</taxon>
        <taxon>Blastopirellula</taxon>
    </lineage>
</organism>
<gene>
    <name evidence="2" type="ORF">C5Y83_13805</name>
</gene>
<dbReference type="Proteomes" id="UP000238322">
    <property type="component" value="Unassembled WGS sequence"/>
</dbReference>
<evidence type="ECO:0000313" key="2">
    <source>
        <dbReference type="EMBL" id="PQO34583.1"/>
    </source>
</evidence>
<name>A0A2S8FQX7_9BACT</name>
<evidence type="ECO:0000256" key="1">
    <source>
        <dbReference type="SAM" id="SignalP"/>
    </source>
</evidence>
<accession>A0A2S8FQX7</accession>
<sequence length="340" mass="37894">MTNRIPFVPPTRREFLTTAAATTAGLALGGSSLFAADEVAKTSQPESLVKVLYESLSDKQKKDLAFDWDYEDPLLGKLRNHVENNWHITDQTIDSNYFTSDQKELVRQIFVGIVNPDWVEKFDQQLKDDAGGFGKQQNIAIFGKPGEGKFELVITGRHMTMRCDGNSAEHVAFGGPIFYGHAAQSFNEKPNHPGNVFWHQAKAANKVYEILDGKQQEIALVKKSPIEQKVAFQGPEGKFSGIKVGDLSSDQKSAVQDTLKVLIEPYRQSDQDEVVACLNKNGGLDACHLAFYEDGDLGKDKVYDNWRLEGPSFVWYFRGNPHVHCWVNVADSPDVPTNTA</sequence>
<dbReference type="InterPro" id="IPR006311">
    <property type="entry name" value="TAT_signal"/>
</dbReference>